<organism evidence="1 2">
    <name type="scientific">Cryptolaemus montrouzieri</name>
    <dbReference type="NCBI Taxonomy" id="559131"/>
    <lineage>
        <taxon>Eukaryota</taxon>
        <taxon>Metazoa</taxon>
        <taxon>Ecdysozoa</taxon>
        <taxon>Arthropoda</taxon>
        <taxon>Hexapoda</taxon>
        <taxon>Insecta</taxon>
        <taxon>Pterygota</taxon>
        <taxon>Neoptera</taxon>
        <taxon>Endopterygota</taxon>
        <taxon>Coleoptera</taxon>
        <taxon>Polyphaga</taxon>
        <taxon>Cucujiformia</taxon>
        <taxon>Coccinelloidea</taxon>
        <taxon>Coccinellidae</taxon>
        <taxon>Scymninae</taxon>
        <taxon>Scymnini</taxon>
        <taxon>Cryptolaemus</taxon>
    </lineage>
</organism>
<dbReference type="InterPro" id="IPR051956">
    <property type="entry name" value="eIF2B_epsilon"/>
</dbReference>
<dbReference type="InterPro" id="IPR035543">
    <property type="entry name" value="eIF-2B_epsilon_N"/>
</dbReference>
<dbReference type="Gene3D" id="3.90.550.10">
    <property type="entry name" value="Spore Coat Polysaccharide Biosynthesis Protein SpsA, Chain A"/>
    <property type="match status" value="1"/>
</dbReference>
<proteinExistence type="predicted"/>
<name>A0ABD2MKL0_9CUCU</name>
<gene>
    <name evidence="1" type="ORF">HHI36_011069</name>
</gene>
<dbReference type="CDD" id="cd04197">
    <property type="entry name" value="eIF-2B_epsilon_N"/>
    <property type="match status" value="1"/>
</dbReference>
<dbReference type="PANTHER" id="PTHR45887:SF1">
    <property type="entry name" value="TRANSLATION INITIATION FACTOR EIF-2B SUBUNIT EPSILON"/>
    <property type="match status" value="1"/>
</dbReference>
<dbReference type="Proteomes" id="UP001516400">
    <property type="component" value="Unassembled WGS sequence"/>
</dbReference>
<evidence type="ECO:0000313" key="1">
    <source>
        <dbReference type="EMBL" id="KAL3266919.1"/>
    </source>
</evidence>
<reference evidence="1 2" key="1">
    <citation type="journal article" date="2021" name="BMC Biol.">
        <title>Horizontally acquired antibacterial genes associated with adaptive radiation of ladybird beetles.</title>
        <authorList>
            <person name="Li H.S."/>
            <person name="Tang X.F."/>
            <person name="Huang Y.H."/>
            <person name="Xu Z.Y."/>
            <person name="Chen M.L."/>
            <person name="Du X.Y."/>
            <person name="Qiu B.Y."/>
            <person name="Chen P.T."/>
            <person name="Zhang W."/>
            <person name="Slipinski A."/>
            <person name="Escalona H.E."/>
            <person name="Waterhouse R.M."/>
            <person name="Zwick A."/>
            <person name="Pang H."/>
        </authorList>
    </citation>
    <scope>NUCLEOTIDE SEQUENCE [LARGE SCALE GENOMIC DNA]</scope>
    <source>
        <strain evidence="1">SYSU2018</strain>
    </source>
</reference>
<keyword evidence="2" id="KW-1185">Reference proteome</keyword>
<dbReference type="InterPro" id="IPR029044">
    <property type="entry name" value="Nucleotide-diphossugar_trans"/>
</dbReference>
<sequence>MPLGLFPILNKPLLDYTLEFLSLGGVEETFLFCCFHVDRIKEHIRKNIAKSAGWSLNMKVHILVSESCRSFGDCLRDLDSKGLLRGDFILLECGVVSNIKLFPILKKHKKTVSNDKGAAITLIYQEAGIGQIGRCPKDEVVVATDSKDRILFHKKIGLSREKKVDFPLEIFLENSEISILHNLKDTHIAVCSSSVLPYFQIISISKLGMTLLGVS</sequence>
<dbReference type="SUPFAM" id="SSF53448">
    <property type="entry name" value="Nucleotide-diphospho-sugar transferases"/>
    <property type="match status" value="1"/>
</dbReference>
<comment type="caution">
    <text evidence="1">The sequence shown here is derived from an EMBL/GenBank/DDBJ whole genome shotgun (WGS) entry which is preliminary data.</text>
</comment>
<dbReference type="EMBL" id="JABFTP020000001">
    <property type="protein sequence ID" value="KAL3266919.1"/>
    <property type="molecule type" value="Genomic_DNA"/>
</dbReference>
<dbReference type="AlphaFoldDB" id="A0ABD2MKL0"/>
<protein>
    <submittedName>
        <fullName evidence="1">Uncharacterized protein</fullName>
    </submittedName>
</protein>
<accession>A0ABD2MKL0</accession>
<evidence type="ECO:0000313" key="2">
    <source>
        <dbReference type="Proteomes" id="UP001516400"/>
    </source>
</evidence>
<dbReference type="PANTHER" id="PTHR45887">
    <property type="entry name" value="TRANSLATION INITIATION FACTOR EIF-2B SUBUNIT EPSILON"/>
    <property type="match status" value="1"/>
</dbReference>